<reference evidence="2 3" key="1">
    <citation type="submission" date="2017-11" db="EMBL/GenBank/DDBJ databases">
        <title>De novo assembly and phasing of dikaryotic genomes from two isolates of Puccinia coronata f. sp. avenae, the causal agent of oat crown rust.</title>
        <authorList>
            <person name="Miller M.E."/>
            <person name="Zhang Y."/>
            <person name="Omidvar V."/>
            <person name="Sperschneider J."/>
            <person name="Schwessinger B."/>
            <person name="Raley C."/>
            <person name="Palmer J.M."/>
            <person name="Garnica D."/>
            <person name="Upadhyaya N."/>
            <person name="Rathjen J."/>
            <person name="Taylor J.M."/>
            <person name="Park R.F."/>
            <person name="Dodds P.N."/>
            <person name="Hirsch C.D."/>
            <person name="Kianian S.F."/>
            <person name="Figueroa M."/>
        </authorList>
    </citation>
    <scope>NUCLEOTIDE SEQUENCE [LARGE SCALE GENOMIC DNA]</scope>
    <source>
        <strain evidence="2">12NC29</strain>
    </source>
</reference>
<comment type="caution">
    <text evidence="2">The sequence shown here is derived from an EMBL/GenBank/DDBJ whole genome shotgun (WGS) entry which is preliminary data.</text>
</comment>
<dbReference type="EMBL" id="PGCJ01001275">
    <property type="protein sequence ID" value="PLW06873.1"/>
    <property type="molecule type" value="Genomic_DNA"/>
</dbReference>
<dbReference type="Proteomes" id="UP000235388">
    <property type="component" value="Unassembled WGS sequence"/>
</dbReference>
<name>A0A2N5S0X1_9BASI</name>
<evidence type="ECO:0000313" key="3">
    <source>
        <dbReference type="Proteomes" id="UP000235388"/>
    </source>
</evidence>
<sequence>MAFDDKSSSAATGGNVTLNVAHESSGRPSSARLPLLTAPGADSNYLDWELVVSTYFEALGVSYVLKEVALDSRDATWAKDNIAVFSVLLQVAGE</sequence>
<feature type="compositionally biased region" description="Polar residues" evidence="1">
    <location>
        <begin position="8"/>
        <end position="18"/>
    </location>
</feature>
<accession>A0A2N5S0X1</accession>
<gene>
    <name evidence="2" type="ORF">PCANC_27823</name>
</gene>
<evidence type="ECO:0000313" key="2">
    <source>
        <dbReference type="EMBL" id="PLW06873.1"/>
    </source>
</evidence>
<dbReference type="OrthoDB" id="2507454at2759"/>
<proteinExistence type="predicted"/>
<keyword evidence="3" id="KW-1185">Reference proteome</keyword>
<organism evidence="2 3">
    <name type="scientific">Puccinia coronata f. sp. avenae</name>
    <dbReference type="NCBI Taxonomy" id="200324"/>
    <lineage>
        <taxon>Eukaryota</taxon>
        <taxon>Fungi</taxon>
        <taxon>Dikarya</taxon>
        <taxon>Basidiomycota</taxon>
        <taxon>Pucciniomycotina</taxon>
        <taxon>Pucciniomycetes</taxon>
        <taxon>Pucciniales</taxon>
        <taxon>Pucciniaceae</taxon>
        <taxon>Puccinia</taxon>
    </lineage>
</organism>
<protein>
    <submittedName>
        <fullName evidence="2">Uncharacterized protein</fullName>
    </submittedName>
</protein>
<dbReference type="AlphaFoldDB" id="A0A2N5S0X1"/>
<feature type="region of interest" description="Disordered" evidence="1">
    <location>
        <begin position="1"/>
        <end position="33"/>
    </location>
</feature>
<evidence type="ECO:0000256" key="1">
    <source>
        <dbReference type="SAM" id="MobiDB-lite"/>
    </source>
</evidence>